<accession>A0ABV5N9U6</accession>
<dbReference type="CDD" id="cd19088">
    <property type="entry name" value="AKR_AKR13B1"/>
    <property type="match status" value="1"/>
</dbReference>
<feature type="domain" description="NADP-dependent oxidoreductase" evidence="2">
    <location>
        <begin position="20"/>
        <end position="282"/>
    </location>
</feature>
<dbReference type="PRINTS" id="PR00069">
    <property type="entry name" value="ALDKETRDTASE"/>
</dbReference>
<dbReference type="Pfam" id="PF00248">
    <property type="entry name" value="Aldo_ket_red"/>
    <property type="match status" value="1"/>
</dbReference>
<evidence type="ECO:0000313" key="4">
    <source>
        <dbReference type="Proteomes" id="UP001589709"/>
    </source>
</evidence>
<dbReference type="NCBIfam" id="NF007695">
    <property type="entry name" value="PRK10376.1"/>
    <property type="match status" value="1"/>
</dbReference>
<dbReference type="EMBL" id="JBHMCY010000087">
    <property type="protein sequence ID" value="MFB9467020.1"/>
    <property type="molecule type" value="Genomic_DNA"/>
</dbReference>
<organism evidence="3 4">
    <name type="scientific">Streptomyces cinereospinus</name>
    <dbReference type="NCBI Taxonomy" id="285561"/>
    <lineage>
        <taxon>Bacteria</taxon>
        <taxon>Bacillati</taxon>
        <taxon>Actinomycetota</taxon>
        <taxon>Actinomycetes</taxon>
        <taxon>Kitasatosporales</taxon>
        <taxon>Streptomycetaceae</taxon>
        <taxon>Streptomyces</taxon>
    </lineage>
</organism>
<dbReference type="RefSeq" id="WP_381350121.1">
    <property type="nucleotide sequence ID" value="NZ_JBHMCY010000087.1"/>
</dbReference>
<dbReference type="PANTHER" id="PTHR43625">
    <property type="entry name" value="AFLATOXIN B1 ALDEHYDE REDUCTASE"/>
    <property type="match status" value="1"/>
</dbReference>
<dbReference type="InterPro" id="IPR050791">
    <property type="entry name" value="Aldo-Keto_reductase"/>
</dbReference>
<dbReference type="Proteomes" id="UP001589709">
    <property type="component" value="Unassembled WGS sequence"/>
</dbReference>
<comment type="caution">
    <text evidence="3">The sequence shown here is derived from an EMBL/GenBank/DDBJ whole genome shotgun (WGS) entry which is preliminary data.</text>
</comment>
<name>A0ABV5N9U6_9ACTN</name>
<dbReference type="Gene3D" id="3.20.20.100">
    <property type="entry name" value="NADP-dependent oxidoreductase domain"/>
    <property type="match status" value="1"/>
</dbReference>
<evidence type="ECO:0000313" key="3">
    <source>
        <dbReference type="EMBL" id="MFB9467020.1"/>
    </source>
</evidence>
<reference evidence="3 4" key="1">
    <citation type="submission" date="2024-09" db="EMBL/GenBank/DDBJ databases">
        <authorList>
            <person name="Sun Q."/>
            <person name="Mori K."/>
        </authorList>
    </citation>
    <scope>NUCLEOTIDE SEQUENCE [LARGE SCALE GENOMIC DNA]</scope>
    <source>
        <strain evidence="3 4">JCM 6917</strain>
    </source>
</reference>
<dbReference type="PANTHER" id="PTHR43625:SF40">
    <property type="entry name" value="ALDO-KETO REDUCTASE YAKC [NADP(+)]"/>
    <property type="match status" value="1"/>
</dbReference>
<dbReference type="SUPFAM" id="SSF51430">
    <property type="entry name" value="NAD(P)-linked oxidoreductase"/>
    <property type="match status" value="1"/>
</dbReference>
<keyword evidence="1" id="KW-0560">Oxidoreductase</keyword>
<proteinExistence type="predicted"/>
<evidence type="ECO:0000259" key="2">
    <source>
        <dbReference type="Pfam" id="PF00248"/>
    </source>
</evidence>
<protein>
    <submittedName>
        <fullName evidence="3">Oxidoreductase</fullName>
    </submittedName>
</protein>
<sequence>MPNTLAGGTYVLGGDLTVTRMGYGAMQLTGPQAFGPPADRAAAVAVVREAVELGITHIDTSDYYGPYVTNEILREALHPYPPDLHIVTKVGFARDAQGGWPQAAEPEQLRQAVKDNLARLGLDRLDVVNLRMGGPDESVTTPFTVLAELREQGLIRHLGLSTVSAEQVAEAQSIAPVVCVQNLYNIAHREDDDLIDRLAEQGIAYVPYFPLGGFSPVQSGILDGVAARLGSTPRAVALAWLLRRSPNILLIPGTSSVAHLRENVRGAAVDLPDDAVAELDAIAG</sequence>
<keyword evidence="4" id="KW-1185">Reference proteome</keyword>
<gene>
    <name evidence="3" type="ORF">ACFF45_31110</name>
</gene>
<dbReference type="InterPro" id="IPR020471">
    <property type="entry name" value="AKR"/>
</dbReference>
<evidence type="ECO:0000256" key="1">
    <source>
        <dbReference type="ARBA" id="ARBA00023002"/>
    </source>
</evidence>
<dbReference type="InterPro" id="IPR023210">
    <property type="entry name" value="NADP_OxRdtase_dom"/>
</dbReference>
<dbReference type="InterPro" id="IPR036812">
    <property type="entry name" value="NAD(P)_OxRdtase_dom_sf"/>
</dbReference>